<keyword evidence="6" id="KW-0508">mRNA splicing</keyword>
<dbReference type="SMART" id="SM00333">
    <property type="entry name" value="TUDOR"/>
    <property type="match status" value="1"/>
</dbReference>
<evidence type="ECO:0000256" key="7">
    <source>
        <dbReference type="ARBA" id="ARBA00023242"/>
    </source>
</evidence>
<evidence type="ECO:0000313" key="13">
    <source>
        <dbReference type="EMBL" id="KAK7092681.1"/>
    </source>
</evidence>
<keyword evidence="5" id="KW-0747">Spliceosome</keyword>
<evidence type="ECO:0000256" key="1">
    <source>
        <dbReference type="ARBA" id="ARBA00004324"/>
    </source>
</evidence>
<comment type="similarity">
    <text evidence="3">Belongs to the SMN family.</text>
</comment>
<evidence type="ECO:0000256" key="4">
    <source>
        <dbReference type="ARBA" id="ARBA00022664"/>
    </source>
</evidence>
<dbReference type="EMBL" id="JBAMIC010000021">
    <property type="protein sequence ID" value="KAK7092681.1"/>
    <property type="molecule type" value="Genomic_DNA"/>
</dbReference>
<dbReference type="Pfam" id="PF06003">
    <property type="entry name" value="SMN_Tudor"/>
    <property type="match status" value="1"/>
</dbReference>
<dbReference type="PANTHER" id="PTHR13681">
    <property type="entry name" value="SURVIVAL OF MOTOR NEURON-RELATED-SPLICING FACTOR 30-RELATED"/>
    <property type="match status" value="1"/>
</dbReference>
<evidence type="ECO:0000256" key="11">
    <source>
        <dbReference type="SAM" id="MobiDB-lite"/>
    </source>
</evidence>
<dbReference type="SUPFAM" id="SSF63748">
    <property type="entry name" value="Tudor/PWWP/MBT"/>
    <property type="match status" value="1"/>
</dbReference>
<keyword evidence="7" id="KW-0539">Nucleus</keyword>
<comment type="caution">
    <text evidence="13">The sequence shown here is derived from an EMBL/GenBank/DDBJ whole genome shotgun (WGS) entry which is preliminary data.</text>
</comment>
<dbReference type="InterPro" id="IPR002999">
    <property type="entry name" value="Tudor"/>
</dbReference>
<dbReference type="AlphaFoldDB" id="A0AAN9AT05"/>
<dbReference type="GO" id="GO:0015030">
    <property type="term" value="C:Cajal body"/>
    <property type="evidence" value="ECO:0007669"/>
    <property type="project" value="UniProtKB-SubCell"/>
</dbReference>
<feature type="compositionally biased region" description="Basic residues" evidence="11">
    <location>
        <begin position="171"/>
        <end position="182"/>
    </location>
</feature>
<keyword evidence="4" id="KW-0507">mRNA processing</keyword>
<evidence type="ECO:0000256" key="5">
    <source>
        <dbReference type="ARBA" id="ARBA00022728"/>
    </source>
</evidence>
<feature type="region of interest" description="Disordered" evidence="11">
    <location>
        <begin position="141"/>
        <end position="195"/>
    </location>
</feature>
<dbReference type="GO" id="GO:0008380">
    <property type="term" value="P:RNA splicing"/>
    <property type="evidence" value="ECO:0007669"/>
    <property type="project" value="UniProtKB-KW"/>
</dbReference>
<dbReference type="GO" id="GO:0005737">
    <property type="term" value="C:cytoplasm"/>
    <property type="evidence" value="ECO:0007669"/>
    <property type="project" value="InterPro"/>
</dbReference>
<evidence type="ECO:0000256" key="8">
    <source>
        <dbReference type="ARBA" id="ARBA00037618"/>
    </source>
</evidence>
<proteinExistence type="inferred from homology"/>
<dbReference type="GO" id="GO:0016607">
    <property type="term" value="C:nuclear speck"/>
    <property type="evidence" value="ECO:0007669"/>
    <property type="project" value="UniProtKB-SubCell"/>
</dbReference>
<evidence type="ECO:0000256" key="9">
    <source>
        <dbReference type="ARBA" id="ARBA00041083"/>
    </source>
</evidence>
<evidence type="ECO:0000313" key="14">
    <source>
        <dbReference type="Proteomes" id="UP001374579"/>
    </source>
</evidence>
<feature type="compositionally biased region" description="Basic and acidic residues" evidence="11">
    <location>
        <begin position="185"/>
        <end position="195"/>
    </location>
</feature>
<evidence type="ECO:0000256" key="2">
    <source>
        <dbReference type="ARBA" id="ARBA00004408"/>
    </source>
</evidence>
<accession>A0AAN9AT05</accession>
<organism evidence="13 14">
    <name type="scientific">Littorina saxatilis</name>
    <dbReference type="NCBI Taxonomy" id="31220"/>
    <lineage>
        <taxon>Eukaryota</taxon>
        <taxon>Metazoa</taxon>
        <taxon>Spiralia</taxon>
        <taxon>Lophotrochozoa</taxon>
        <taxon>Mollusca</taxon>
        <taxon>Gastropoda</taxon>
        <taxon>Caenogastropoda</taxon>
        <taxon>Littorinimorpha</taxon>
        <taxon>Littorinoidea</taxon>
        <taxon>Littorinidae</taxon>
        <taxon>Littorina</taxon>
    </lineage>
</organism>
<feature type="compositionally biased region" description="Basic and acidic residues" evidence="11">
    <location>
        <begin position="154"/>
        <end position="170"/>
    </location>
</feature>
<name>A0AAN9AT05_9CAEN</name>
<dbReference type="Gene3D" id="2.30.30.140">
    <property type="match status" value="1"/>
</dbReference>
<feature type="compositionally biased region" description="Low complexity" evidence="11">
    <location>
        <begin position="64"/>
        <end position="77"/>
    </location>
</feature>
<feature type="region of interest" description="Disordered" evidence="11">
    <location>
        <begin position="53"/>
        <end position="85"/>
    </location>
</feature>
<feature type="domain" description="Tudor" evidence="12">
    <location>
        <begin position="87"/>
        <end position="146"/>
    </location>
</feature>
<protein>
    <recommendedName>
        <fullName evidence="9">Survival of motor neuron-related-splicing factor 30</fullName>
    </recommendedName>
    <alternativeName>
        <fullName evidence="10">Survival motor neuron domain-containing protein 1</fullName>
    </alternativeName>
</protein>
<dbReference type="GO" id="GO:0003723">
    <property type="term" value="F:RNA binding"/>
    <property type="evidence" value="ECO:0007669"/>
    <property type="project" value="InterPro"/>
</dbReference>
<sequence length="251" mass="27310">MGDELQENLKTYKLQLQQVDASLTTDPENEDLLKLKGDLQEVIDLTQELISGKGGAGGGGGAASSGDAYGAAASTSAETGEEEPAYSWNVGDQCMAVYSEDSMHYEATIEEILDDGACTVTFNEYGNTDVTQVTLLKPVDTDRKRGADSAGGPDSKKIKSKKDLLADQREYKRKKSQKKAQRLKQMTEERETEKNKWLDFNSKTFAKTSKGKVKKSIFATPDGTPGRVGVGTCGVSGKPMTAYQVQEKWKK</sequence>
<dbReference type="GO" id="GO:0006397">
    <property type="term" value="P:mRNA processing"/>
    <property type="evidence" value="ECO:0007669"/>
    <property type="project" value="UniProtKB-KW"/>
</dbReference>
<dbReference type="CDD" id="cd20399">
    <property type="entry name" value="Tudor_SPF30"/>
    <property type="match status" value="1"/>
</dbReference>
<dbReference type="Proteomes" id="UP001374579">
    <property type="component" value="Unassembled WGS sequence"/>
</dbReference>
<dbReference type="GO" id="GO:0071011">
    <property type="term" value="C:precatalytic spliceosome"/>
    <property type="evidence" value="ECO:0007669"/>
    <property type="project" value="TreeGrafter"/>
</dbReference>
<feature type="compositionally biased region" description="Gly residues" evidence="11">
    <location>
        <begin position="53"/>
        <end position="63"/>
    </location>
</feature>
<dbReference type="InterPro" id="IPR010304">
    <property type="entry name" value="SMN_Tudor"/>
</dbReference>
<keyword evidence="14" id="KW-1185">Reference proteome</keyword>
<comment type="subcellular location">
    <subcellularLocation>
        <location evidence="1">Nucleus speckle</location>
    </subcellularLocation>
    <subcellularLocation>
        <location evidence="2">Nucleus</location>
        <location evidence="2">Cajal body</location>
    </subcellularLocation>
</comment>
<gene>
    <name evidence="13" type="ORF">V1264_008390</name>
</gene>
<comment type="function">
    <text evidence="8">Involved in spliceosome assembly.</text>
</comment>
<dbReference type="PROSITE" id="PS50304">
    <property type="entry name" value="TUDOR"/>
    <property type="match status" value="1"/>
</dbReference>
<evidence type="ECO:0000256" key="10">
    <source>
        <dbReference type="ARBA" id="ARBA00042567"/>
    </source>
</evidence>
<evidence type="ECO:0000259" key="12">
    <source>
        <dbReference type="PROSITE" id="PS50304"/>
    </source>
</evidence>
<evidence type="ECO:0000256" key="3">
    <source>
        <dbReference type="ARBA" id="ARBA00005371"/>
    </source>
</evidence>
<dbReference type="GO" id="GO:0000381">
    <property type="term" value="P:regulation of alternative mRNA splicing, via spliceosome"/>
    <property type="evidence" value="ECO:0007669"/>
    <property type="project" value="TreeGrafter"/>
</dbReference>
<dbReference type="PANTHER" id="PTHR13681:SF26">
    <property type="entry name" value="SURVIVAL OF MOTOR NEURON-RELATED-SPLICING FACTOR 30"/>
    <property type="match status" value="1"/>
</dbReference>
<reference evidence="13 14" key="1">
    <citation type="submission" date="2024-02" db="EMBL/GenBank/DDBJ databases">
        <title>Chromosome-scale genome assembly of the rough periwinkle Littorina saxatilis.</title>
        <authorList>
            <person name="De Jode A."/>
            <person name="Faria R."/>
            <person name="Formenti G."/>
            <person name="Sims Y."/>
            <person name="Smith T.P."/>
            <person name="Tracey A."/>
            <person name="Wood J.M.D."/>
            <person name="Zagrodzka Z.B."/>
            <person name="Johannesson K."/>
            <person name="Butlin R.K."/>
            <person name="Leder E.H."/>
        </authorList>
    </citation>
    <scope>NUCLEOTIDE SEQUENCE [LARGE SCALE GENOMIC DNA]</scope>
    <source>
        <strain evidence="13">Snail1</strain>
        <tissue evidence="13">Muscle</tissue>
    </source>
</reference>
<evidence type="ECO:0000256" key="6">
    <source>
        <dbReference type="ARBA" id="ARBA00023187"/>
    </source>
</evidence>